<keyword evidence="18" id="KW-1185">Reference proteome</keyword>
<comment type="cofactor">
    <cofactor evidence="1 15">
        <name>heme</name>
        <dbReference type="ChEBI" id="CHEBI:30413"/>
    </cofactor>
</comment>
<proteinExistence type="inferred from homology"/>
<evidence type="ECO:0000256" key="5">
    <source>
        <dbReference type="ARBA" id="ARBA00022617"/>
    </source>
</evidence>
<keyword evidence="9 15" id="KW-0408">Iron</keyword>
<evidence type="ECO:0000256" key="13">
    <source>
        <dbReference type="ARBA" id="ARBA00023250"/>
    </source>
</evidence>
<dbReference type="InterPro" id="IPR036396">
    <property type="entry name" value="Cyt_P450_sf"/>
</dbReference>
<keyword evidence="13" id="KW-0755">Steroidogenesis</keyword>
<accession>A0A9D3MX04</accession>
<dbReference type="PRINTS" id="PR00463">
    <property type="entry name" value="EP450I"/>
</dbReference>
<reference evidence="17" key="1">
    <citation type="submission" date="2021-01" db="EMBL/GenBank/DDBJ databases">
        <title>A chromosome-scale assembly of European eel, Anguilla anguilla.</title>
        <authorList>
            <person name="Henkel C."/>
            <person name="Jong-Raadsen S.A."/>
            <person name="Dufour S."/>
            <person name="Weltzien F.-A."/>
            <person name="Palstra A.P."/>
            <person name="Pelster B."/>
            <person name="Spaink H.P."/>
            <person name="Van Den Thillart G.E."/>
            <person name="Jansen H."/>
            <person name="Zahm M."/>
            <person name="Klopp C."/>
            <person name="Cedric C."/>
            <person name="Louis A."/>
            <person name="Berthelot C."/>
            <person name="Parey E."/>
            <person name="Roest Crollius H."/>
            <person name="Montfort J."/>
            <person name="Robinson-Rechavi M."/>
            <person name="Bucao C."/>
            <person name="Bouchez O."/>
            <person name="Gislard M."/>
            <person name="Lluch J."/>
            <person name="Milhes M."/>
            <person name="Lampietro C."/>
            <person name="Lopez Roques C."/>
            <person name="Donnadieu C."/>
            <person name="Braasch I."/>
            <person name="Desvignes T."/>
            <person name="Postlethwait J."/>
            <person name="Bobe J."/>
            <person name="Guiguen Y."/>
            <person name="Dirks R."/>
        </authorList>
    </citation>
    <scope>NUCLEOTIDE SEQUENCE</scope>
    <source>
        <strain evidence="17">Tag_6206</strain>
        <tissue evidence="17">Liver</tissue>
    </source>
</reference>
<keyword evidence="5 15" id="KW-0349">Heme</keyword>
<dbReference type="InterPro" id="IPR050479">
    <property type="entry name" value="CYP11_CYP27_families"/>
</dbReference>
<evidence type="ECO:0000256" key="16">
    <source>
        <dbReference type="RuleBase" id="RU000461"/>
    </source>
</evidence>
<sequence>MLSASVRQFVCPTRGLSVSVARQRSEGPAGGPQARGFEEIPHTGSNGYINLFWFLKEDRFSSLHKYMEKSFNALGPIYRRLGSQESVNIMLPADIMELFQAEGLNPQRMTVQPWAAHRETRKHSKGIFLKNGAEWRADRILMNKEVMLSSAVSLFLPPLDEVARDFCQILRRRVEAEGRRSLTLDPSPDLFRFALEASCHVLYGERIGLFSPSPSLESQHFISALERMLATTTPLLYLPSKLLITLHAPLWTQHATAWDVIFSHADARIQKVYQKLQSKHRQAGSSGHSPDNQEAFSGVLEQLIEKGQLSLELIKANITELMAGAVDTTAVPLQFALFELARNPSIQEMVRRQVQSSWASAGGDPQKALQGAPLLKNTVKEILRMYPVGITVQRYPVRDIIIQNYHIPAGTLVQACLYPMGRSEDVFREAGIFKPTRWEKSEQRGFLSLAFGFGARQCVGRRIADNEMQLLLFHILLNFQLSVSSTDNIKTKYTLILQPETPPRITFTLL</sequence>
<evidence type="ECO:0000313" key="17">
    <source>
        <dbReference type="EMBL" id="KAG5856382.1"/>
    </source>
</evidence>
<evidence type="ECO:0000256" key="4">
    <source>
        <dbReference type="ARBA" id="ARBA00012767"/>
    </source>
</evidence>
<protein>
    <recommendedName>
        <fullName evidence="4">steroid 11beta-monooxygenase</fullName>
        <ecNumber evidence="4">1.14.15.4</ecNumber>
    </recommendedName>
    <alternativeName>
        <fullName evidence="14">Cytochrome P450C11</fullName>
    </alternativeName>
</protein>
<gene>
    <name evidence="17" type="ORF">ANANG_G00007390</name>
</gene>
<dbReference type="PROSITE" id="PS00086">
    <property type="entry name" value="CYTOCHROME_P450"/>
    <property type="match status" value="1"/>
</dbReference>
<keyword evidence="12" id="KW-0472">Membrane</keyword>
<evidence type="ECO:0000256" key="7">
    <source>
        <dbReference type="ARBA" id="ARBA00022946"/>
    </source>
</evidence>
<evidence type="ECO:0000256" key="8">
    <source>
        <dbReference type="ARBA" id="ARBA00023002"/>
    </source>
</evidence>
<organism evidence="17 18">
    <name type="scientific">Anguilla anguilla</name>
    <name type="common">European freshwater eel</name>
    <name type="synonym">Muraena anguilla</name>
    <dbReference type="NCBI Taxonomy" id="7936"/>
    <lineage>
        <taxon>Eukaryota</taxon>
        <taxon>Metazoa</taxon>
        <taxon>Chordata</taxon>
        <taxon>Craniata</taxon>
        <taxon>Vertebrata</taxon>
        <taxon>Euteleostomi</taxon>
        <taxon>Actinopterygii</taxon>
        <taxon>Neopterygii</taxon>
        <taxon>Teleostei</taxon>
        <taxon>Anguilliformes</taxon>
        <taxon>Anguillidae</taxon>
        <taxon>Anguilla</taxon>
    </lineage>
</organism>
<evidence type="ECO:0000256" key="3">
    <source>
        <dbReference type="ARBA" id="ARBA00010617"/>
    </source>
</evidence>
<dbReference type="AlphaFoldDB" id="A0A9D3MX04"/>
<keyword evidence="11" id="KW-0496">Mitochondrion</keyword>
<evidence type="ECO:0000256" key="10">
    <source>
        <dbReference type="ARBA" id="ARBA00023033"/>
    </source>
</evidence>
<keyword evidence="7" id="KW-0809">Transit peptide</keyword>
<dbReference type="GO" id="GO:0020037">
    <property type="term" value="F:heme binding"/>
    <property type="evidence" value="ECO:0007669"/>
    <property type="project" value="InterPro"/>
</dbReference>
<dbReference type="Proteomes" id="UP001044222">
    <property type="component" value="Unassembled WGS sequence"/>
</dbReference>
<evidence type="ECO:0000313" key="18">
    <source>
        <dbReference type="Proteomes" id="UP001044222"/>
    </source>
</evidence>
<comment type="subcellular location">
    <subcellularLocation>
        <location evidence="2">Mitochondrion membrane</location>
    </subcellularLocation>
</comment>
<dbReference type="GO" id="GO:0034650">
    <property type="term" value="P:cortisol metabolic process"/>
    <property type="evidence" value="ECO:0007669"/>
    <property type="project" value="TreeGrafter"/>
</dbReference>
<evidence type="ECO:0000256" key="12">
    <source>
        <dbReference type="ARBA" id="ARBA00023136"/>
    </source>
</evidence>
<dbReference type="GO" id="GO:0005743">
    <property type="term" value="C:mitochondrial inner membrane"/>
    <property type="evidence" value="ECO:0007669"/>
    <property type="project" value="TreeGrafter"/>
</dbReference>
<evidence type="ECO:0000256" key="1">
    <source>
        <dbReference type="ARBA" id="ARBA00001971"/>
    </source>
</evidence>
<evidence type="ECO:0000256" key="6">
    <source>
        <dbReference type="ARBA" id="ARBA00022723"/>
    </source>
</evidence>
<evidence type="ECO:0000256" key="9">
    <source>
        <dbReference type="ARBA" id="ARBA00023004"/>
    </source>
</evidence>
<dbReference type="GO" id="GO:0004507">
    <property type="term" value="F:steroid 11-beta-monooxygenase activity"/>
    <property type="evidence" value="ECO:0007669"/>
    <property type="project" value="UniProtKB-EC"/>
</dbReference>
<evidence type="ECO:0000256" key="14">
    <source>
        <dbReference type="ARBA" id="ARBA00042800"/>
    </source>
</evidence>
<dbReference type="PANTHER" id="PTHR24279">
    <property type="entry name" value="CYTOCHROME P450"/>
    <property type="match status" value="1"/>
</dbReference>
<dbReference type="GO" id="GO:0008203">
    <property type="term" value="P:cholesterol metabolic process"/>
    <property type="evidence" value="ECO:0007669"/>
    <property type="project" value="TreeGrafter"/>
</dbReference>
<dbReference type="GO" id="GO:0005506">
    <property type="term" value="F:iron ion binding"/>
    <property type="evidence" value="ECO:0007669"/>
    <property type="project" value="InterPro"/>
</dbReference>
<comment type="caution">
    <text evidence="17">The sequence shown here is derived from an EMBL/GenBank/DDBJ whole genome shotgun (WGS) entry which is preliminary data.</text>
</comment>
<evidence type="ECO:0000256" key="2">
    <source>
        <dbReference type="ARBA" id="ARBA00004325"/>
    </source>
</evidence>
<dbReference type="GO" id="GO:0006700">
    <property type="term" value="P:C21-steroid hormone biosynthetic process"/>
    <property type="evidence" value="ECO:0007669"/>
    <property type="project" value="TreeGrafter"/>
</dbReference>
<keyword evidence="8 16" id="KW-0560">Oxidoreductase</keyword>
<dbReference type="EMBL" id="JAFIRN010000001">
    <property type="protein sequence ID" value="KAG5856382.1"/>
    <property type="molecule type" value="Genomic_DNA"/>
</dbReference>
<evidence type="ECO:0000256" key="11">
    <source>
        <dbReference type="ARBA" id="ARBA00023128"/>
    </source>
</evidence>
<dbReference type="SUPFAM" id="SSF48264">
    <property type="entry name" value="Cytochrome P450"/>
    <property type="match status" value="1"/>
</dbReference>
<dbReference type="InterPro" id="IPR002401">
    <property type="entry name" value="Cyt_P450_E_grp-I"/>
</dbReference>
<evidence type="ECO:0000256" key="15">
    <source>
        <dbReference type="PIRSR" id="PIRSR602401-1"/>
    </source>
</evidence>
<dbReference type="InterPro" id="IPR017972">
    <property type="entry name" value="Cyt_P450_CS"/>
</dbReference>
<dbReference type="Pfam" id="PF00067">
    <property type="entry name" value="p450"/>
    <property type="match status" value="1"/>
</dbReference>
<keyword evidence="10 16" id="KW-0503">Monooxygenase</keyword>
<dbReference type="GO" id="GO:0006704">
    <property type="term" value="P:glucocorticoid biosynthetic process"/>
    <property type="evidence" value="ECO:0007669"/>
    <property type="project" value="TreeGrafter"/>
</dbReference>
<dbReference type="EC" id="1.14.15.4" evidence="4"/>
<keyword evidence="6 15" id="KW-0479">Metal-binding</keyword>
<dbReference type="InterPro" id="IPR001128">
    <property type="entry name" value="Cyt_P450"/>
</dbReference>
<dbReference type="PRINTS" id="PR00385">
    <property type="entry name" value="P450"/>
</dbReference>
<dbReference type="GO" id="GO:0071375">
    <property type="term" value="P:cellular response to peptide hormone stimulus"/>
    <property type="evidence" value="ECO:0007669"/>
    <property type="project" value="TreeGrafter"/>
</dbReference>
<dbReference type="PANTHER" id="PTHR24279:SF1">
    <property type="entry name" value="CYTOCHROME P450 11B2, MITOCHONDRIAL"/>
    <property type="match status" value="1"/>
</dbReference>
<dbReference type="Gene3D" id="1.10.630.10">
    <property type="entry name" value="Cytochrome P450"/>
    <property type="match status" value="1"/>
</dbReference>
<name>A0A9D3MX04_ANGAN</name>
<comment type="similarity">
    <text evidence="3 16">Belongs to the cytochrome P450 family.</text>
</comment>
<feature type="binding site" description="axial binding residue" evidence="15">
    <location>
        <position position="458"/>
    </location>
    <ligand>
        <name>heme</name>
        <dbReference type="ChEBI" id="CHEBI:30413"/>
    </ligand>
    <ligandPart>
        <name>Fe</name>
        <dbReference type="ChEBI" id="CHEBI:18248"/>
    </ligandPart>
</feature>